<dbReference type="KEGG" id="red:roselon_01011"/>
<dbReference type="PATRIC" id="fig|1294273.3.peg.991"/>
<dbReference type="EMBL" id="CP004372">
    <property type="protein sequence ID" value="AHM03411.1"/>
    <property type="molecule type" value="Genomic_DNA"/>
</dbReference>
<keyword evidence="2" id="KW-1003">Cell membrane</keyword>
<dbReference type="PANTHER" id="PTHR24220">
    <property type="entry name" value="IMPORT ATP-BINDING PROTEIN"/>
    <property type="match status" value="1"/>
</dbReference>
<dbReference type="GO" id="GO:0022857">
    <property type="term" value="F:transmembrane transporter activity"/>
    <property type="evidence" value="ECO:0007669"/>
    <property type="project" value="TreeGrafter"/>
</dbReference>
<comment type="similarity">
    <text evidence="5">Belongs to the ABC transporter superfamily. Macrolide exporter (TC 3.A.1.122) family.</text>
</comment>
<organism evidence="7 8">
    <name type="scientific">Roseicyclus elongatus DSM 19469</name>
    <dbReference type="NCBI Taxonomy" id="1294273"/>
    <lineage>
        <taxon>Bacteria</taxon>
        <taxon>Pseudomonadati</taxon>
        <taxon>Pseudomonadota</taxon>
        <taxon>Alphaproteobacteria</taxon>
        <taxon>Rhodobacterales</taxon>
        <taxon>Roseobacteraceae</taxon>
        <taxon>Roseicyclus</taxon>
    </lineage>
</organism>
<feature type="domain" description="ABC transporter" evidence="6">
    <location>
        <begin position="10"/>
        <end position="231"/>
    </location>
</feature>
<dbReference type="Pfam" id="PF00005">
    <property type="entry name" value="ABC_tran"/>
    <property type="match status" value="1"/>
</dbReference>
<dbReference type="GO" id="GO:0005886">
    <property type="term" value="C:plasma membrane"/>
    <property type="evidence" value="ECO:0007669"/>
    <property type="project" value="TreeGrafter"/>
</dbReference>
<dbReference type="STRING" id="1294273.roselon_01011"/>
<proteinExistence type="inferred from homology"/>
<keyword evidence="3" id="KW-0547">Nucleotide-binding</keyword>
<dbReference type="PROSITE" id="PS50893">
    <property type="entry name" value="ABC_TRANSPORTER_2"/>
    <property type="match status" value="1"/>
</dbReference>
<name>W8S3T6_9RHOB</name>
<dbReference type="InterPro" id="IPR017871">
    <property type="entry name" value="ABC_transporter-like_CS"/>
</dbReference>
<evidence type="ECO:0000256" key="3">
    <source>
        <dbReference type="ARBA" id="ARBA00022741"/>
    </source>
</evidence>
<evidence type="ECO:0000256" key="4">
    <source>
        <dbReference type="ARBA" id="ARBA00022840"/>
    </source>
</evidence>
<dbReference type="SUPFAM" id="SSF52540">
    <property type="entry name" value="P-loop containing nucleoside triphosphate hydrolases"/>
    <property type="match status" value="1"/>
</dbReference>
<dbReference type="GO" id="GO:0098796">
    <property type="term" value="C:membrane protein complex"/>
    <property type="evidence" value="ECO:0007669"/>
    <property type="project" value="UniProtKB-ARBA"/>
</dbReference>
<evidence type="ECO:0000256" key="1">
    <source>
        <dbReference type="ARBA" id="ARBA00022448"/>
    </source>
</evidence>
<accession>W8S3T6</accession>
<dbReference type="InterPro" id="IPR015854">
    <property type="entry name" value="ABC_transpr_LolD-like"/>
</dbReference>
<dbReference type="HOGENOM" id="CLU_000604_1_22_5"/>
<dbReference type="Proteomes" id="UP000019593">
    <property type="component" value="Chromosome"/>
</dbReference>
<evidence type="ECO:0000313" key="8">
    <source>
        <dbReference type="Proteomes" id="UP000019593"/>
    </source>
</evidence>
<dbReference type="InterPro" id="IPR003439">
    <property type="entry name" value="ABC_transporter-like_ATP-bd"/>
</dbReference>
<dbReference type="FunFam" id="3.40.50.300:FF:000032">
    <property type="entry name" value="Export ABC transporter ATP-binding protein"/>
    <property type="match status" value="1"/>
</dbReference>
<evidence type="ECO:0000259" key="6">
    <source>
        <dbReference type="PROSITE" id="PS50893"/>
    </source>
</evidence>
<dbReference type="InterPro" id="IPR027417">
    <property type="entry name" value="P-loop_NTPase"/>
</dbReference>
<dbReference type="InterPro" id="IPR003593">
    <property type="entry name" value="AAA+_ATPase"/>
</dbReference>
<keyword evidence="2" id="KW-0472">Membrane</keyword>
<dbReference type="PANTHER" id="PTHR24220:SF659">
    <property type="entry name" value="TRANSPORTER, PUTATIVE-RELATED"/>
    <property type="match status" value="1"/>
</dbReference>
<keyword evidence="2" id="KW-0997">Cell inner membrane</keyword>
<dbReference type="Gene3D" id="3.40.50.300">
    <property type="entry name" value="P-loop containing nucleotide triphosphate hydrolases"/>
    <property type="match status" value="1"/>
</dbReference>
<dbReference type="PROSITE" id="PS00211">
    <property type="entry name" value="ABC_TRANSPORTER_1"/>
    <property type="match status" value="1"/>
</dbReference>
<evidence type="ECO:0000313" key="7">
    <source>
        <dbReference type="EMBL" id="AHM03411.1"/>
    </source>
</evidence>
<keyword evidence="4" id="KW-0067">ATP-binding</keyword>
<gene>
    <name evidence="7" type="ORF">roselon_01011</name>
</gene>
<dbReference type="eggNOG" id="COG1136">
    <property type="taxonomic scope" value="Bacteria"/>
</dbReference>
<dbReference type="GO" id="GO:0005524">
    <property type="term" value="F:ATP binding"/>
    <property type="evidence" value="ECO:0007669"/>
    <property type="project" value="UniProtKB-KW"/>
</dbReference>
<keyword evidence="8" id="KW-1185">Reference proteome</keyword>
<reference evidence="7 8" key="1">
    <citation type="submission" date="2013-03" db="EMBL/GenBank/DDBJ databases">
        <authorList>
            <person name="Fiebig A."/>
            <person name="Goeker M."/>
            <person name="Klenk H.-P.P."/>
        </authorList>
    </citation>
    <scope>NUCLEOTIDE SEQUENCE [LARGE SCALE GENOMIC DNA]</scope>
    <source>
        <strain evidence="8">DSM 19469</strain>
    </source>
</reference>
<protein>
    <submittedName>
        <fullName evidence="7">AttE component of AttEFGH ABC transport system</fullName>
    </submittedName>
</protein>
<dbReference type="AlphaFoldDB" id="W8S3T6"/>
<dbReference type="GO" id="GO:0016887">
    <property type="term" value="F:ATP hydrolysis activity"/>
    <property type="evidence" value="ECO:0007669"/>
    <property type="project" value="InterPro"/>
</dbReference>
<evidence type="ECO:0000256" key="5">
    <source>
        <dbReference type="ARBA" id="ARBA00038388"/>
    </source>
</evidence>
<keyword evidence="1" id="KW-0813">Transport</keyword>
<dbReference type="SMART" id="SM00382">
    <property type="entry name" value="AAA"/>
    <property type="match status" value="1"/>
</dbReference>
<sequence length="231" mass="24169">MWPGMTTPLLHIANLHKSYTGSEGTVPVLQGIDLTLTAGETLALTGESGSGKSTLLHLAAALDAPDTGSIRMDGVELAALGDPARAALRRDKVGLVFQQFNLVPSLSVAANISLQARLAGRPDPDLCARLIDRLGLQAVATRYPEQLSGGQQQRVAIARALAARPALILADEPTGNLDETTGDTVLALLLDLVAETDAALLMVTHSTRLANLLSRRVHLSHGQIAPADTSV</sequence>
<evidence type="ECO:0000256" key="2">
    <source>
        <dbReference type="ARBA" id="ARBA00022519"/>
    </source>
</evidence>